<dbReference type="Gene3D" id="3.40.50.720">
    <property type="entry name" value="NAD(P)-binding Rossmann-like Domain"/>
    <property type="match status" value="1"/>
</dbReference>
<dbReference type="InterPro" id="IPR050425">
    <property type="entry name" value="NAD(P)_dehydrat-like"/>
</dbReference>
<evidence type="ECO:0000313" key="5">
    <source>
        <dbReference type="Proteomes" id="UP000785679"/>
    </source>
</evidence>
<dbReference type="InterPro" id="IPR001509">
    <property type="entry name" value="Epimerase_deHydtase"/>
</dbReference>
<protein>
    <recommendedName>
        <fullName evidence="3">NAD-dependent epimerase/dehydratase domain-containing protein</fullName>
    </recommendedName>
</protein>
<dbReference type="SUPFAM" id="SSF51735">
    <property type="entry name" value="NAD(P)-binding Rossmann-fold domains"/>
    <property type="match status" value="1"/>
</dbReference>
<evidence type="ECO:0000259" key="3">
    <source>
        <dbReference type="Pfam" id="PF01370"/>
    </source>
</evidence>
<gene>
    <name evidence="4" type="ORF">FGO68_gene2646</name>
</gene>
<dbReference type="AlphaFoldDB" id="A0A8J8T080"/>
<comment type="similarity">
    <text evidence="2">Belongs to the NAD(P)-dependent epimerase/dehydratase family. Dihydroflavonol-4-reductase subfamily.</text>
</comment>
<evidence type="ECO:0000256" key="1">
    <source>
        <dbReference type="ARBA" id="ARBA00023002"/>
    </source>
</evidence>
<dbReference type="Proteomes" id="UP000785679">
    <property type="component" value="Unassembled WGS sequence"/>
</dbReference>
<reference evidence="4" key="1">
    <citation type="submission" date="2019-06" db="EMBL/GenBank/DDBJ databases">
        <authorList>
            <person name="Zheng W."/>
        </authorList>
    </citation>
    <scope>NUCLEOTIDE SEQUENCE</scope>
    <source>
        <strain evidence="4">QDHG01</strain>
    </source>
</reference>
<evidence type="ECO:0000313" key="4">
    <source>
        <dbReference type="EMBL" id="TNV77344.1"/>
    </source>
</evidence>
<dbReference type="EMBL" id="RRYP01012072">
    <property type="protein sequence ID" value="TNV77344.1"/>
    <property type="molecule type" value="Genomic_DNA"/>
</dbReference>
<dbReference type="Pfam" id="PF01370">
    <property type="entry name" value="Epimerase"/>
    <property type="match status" value="1"/>
</dbReference>
<keyword evidence="5" id="KW-1185">Reference proteome</keyword>
<dbReference type="OrthoDB" id="441541at2759"/>
<evidence type="ECO:0000256" key="2">
    <source>
        <dbReference type="ARBA" id="ARBA00023445"/>
    </source>
</evidence>
<keyword evidence="1" id="KW-0560">Oxidoreductase</keyword>
<feature type="domain" description="NAD-dependent epimerase/dehydratase" evidence="3">
    <location>
        <begin position="6"/>
        <end position="255"/>
    </location>
</feature>
<comment type="caution">
    <text evidence="4">The sequence shown here is derived from an EMBL/GenBank/DDBJ whole genome shotgun (WGS) entry which is preliminary data.</text>
</comment>
<dbReference type="InterPro" id="IPR036291">
    <property type="entry name" value="NAD(P)-bd_dom_sf"/>
</dbReference>
<dbReference type="PANTHER" id="PTHR10366">
    <property type="entry name" value="NAD DEPENDENT EPIMERASE/DEHYDRATASE"/>
    <property type="match status" value="1"/>
</dbReference>
<dbReference type="GO" id="GO:0016616">
    <property type="term" value="F:oxidoreductase activity, acting on the CH-OH group of donors, NAD or NADP as acceptor"/>
    <property type="evidence" value="ECO:0007669"/>
    <property type="project" value="TreeGrafter"/>
</dbReference>
<sequence>MSKKKVLITGVTGYLGSHIANILLKTHPNIAIIGTTKSSKNAQRMLQFKQSLGIHQSQVTLMDRDMNEGKECFSDLVRDVDYVFHTAAPLFTSSKLADNQDGIKRYIEATQTLVEESVKNKVKKVVYTGSATSVVGENPVKDEGFIYKDPYFWVDPKAINKPNEKAKILAEKVCWTAIKRQDSTVPDGHPKTTFISLLPYFMVGPPQYIDLINTNSSCIAINSILTNAQYGFPEIQLPISDVRDVAQAHIQAVTLDSMRHVNGRYLVSSESLWFSEILKVLKEDQKAMGLKIKTRIIGNIILGLGKLVNPEIKKLDPFLNQAIKLDGEAFMRDMGIKERDIRLSIKEMASQIVKLKEAEKNK</sequence>
<organism evidence="4 5">
    <name type="scientific">Halteria grandinella</name>
    <dbReference type="NCBI Taxonomy" id="5974"/>
    <lineage>
        <taxon>Eukaryota</taxon>
        <taxon>Sar</taxon>
        <taxon>Alveolata</taxon>
        <taxon>Ciliophora</taxon>
        <taxon>Intramacronucleata</taxon>
        <taxon>Spirotrichea</taxon>
        <taxon>Stichotrichia</taxon>
        <taxon>Sporadotrichida</taxon>
        <taxon>Halteriidae</taxon>
        <taxon>Halteria</taxon>
    </lineage>
</organism>
<dbReference type="PANTHER" id="PTHR10366:SF564">
    <property type="entry name" value="STEROL-4-ALPHA-CARBOXYLATE 3-DEHYDROGENASE, DECARBOXYLATING"/>
    <property type="match status" value="1"/>
</dbReference>
<name>A0A8J8T080_HALGN</name>
<proteinExistence type="inferred from homology"/>
<accession>A0A8J8T080</accession>